<evidence type="ECO:0000259" key="4">
    <source>
        <dbReference type="PROSITE" id="PS50893"/>
    </source>
</evidence>
<keyword evidence="3 5" id="KW-0067">ATP-binding</keyword>
<name>A0A2U1SXP8_9MICO</name>
<organism evidence="5 6">
    <name type="scientific">Homoserinimonas hongtaonis</name>
    <dbReference type="NCBI Taxonomy" id="2079791"/>
    <lineage>
        <taxon>Bacteria</taxon>
        <taxon>Bacillati</taxon>
        <taxon>Actinomycetota</taxon>
        <taxon>Actinomycetes</taxon>
        <taxon>Micrococcales</taxon>
        <taxon>Microbacteriaceae</taxon>
        <taxon>Homoserinimonas</taxon>
    </lineage>
</organism>
<dbReference type="InterPro" id="IPR017911">
    <property type="entry name" value="MacB-like_ATP-bd"/>
</dbReference>
<dbReference type="RefSeq" id="WP_108998541.1">
    <property type="nucleotide sequence ID" value="NZ_QEEX01000002.1"/>
</dbReference>
<evidence type="ECO:0000256" key="1">
    <source>
        <dbReference type="ARBA" id="ARBA00022448"/>
    </source>
</evidence>
<dbReference type="InterPro" id="IPR015854">
    <property type="entry name" value="ABC_transpr_LolD-like"/>
</dbReference>
<dbReference type="Pfam" id="PF00005">
    <property type="entry name" value="ABC_tran"/>
    <property type="match status" value="1"/>
</dbReference>
<dbReference type="SUPFAM" id="SSF52540">
    <property type="entry name" value="P-loop containing nucleoside triphosphate hydrolases"/>
    <property type="match status" value="1"/>
</dbReference>
<dbReference type="PROSITE" id="PS50893">
    <property type="entry name" value="ABC_TRANSPORTER_2"/>
    <property type="match status" value="1"/>
</dbReference>
<feature type="domain" description="ABC transporter" evidence="4">
    <location>
        <begin position="11"/>
        <end position="239"/>
    </location>
</feature>
<dbReference type="PANTHER" id="PTHR24220">
    <property type="entry name" value="IMPORT ATP-BINDING PROTEIN"/>
    <property type="match status" value="1"/>
</dbReference>
<evidence type="ECO:0000313" key="5">
    <source>
        <dbReference type="EMBL" id="PWB96404.1"/>
    </source>
</evidence>
<protein>
    <submittedName>
        <fullName evidence="5">ABC transporter ATP-binding protein</fullName>
    </submittedName>
</protein>
<dbReference type="InterPro" id="IPR027417">
    <property type="entry name" value="P-loop_NTPase"/>
</dbReference>
<evidence type="ECO:0000313" key="6">
    <source>
        <dbReference type="Proteomes" id="UP000244978"/>
    </source>
</evidence>
<dbReference type="InterPro" id="IPR003439">
    <property type="entry name" value="ABC_transporter-like_ATP-bd"/>
</dbReference>
<sequence>MNHFPQGRVVLAAQNLVVSYADHTALAGVSLSISAGESVAIMGPSGSGKTTLLHALAGILPPSGGDITVSTGPAPLRLAGLGESERSRLRREEFGFVFQQGFLIPELTVVENVALPLLLAGHARRSAEADASVWLAKLGLGGLEKRRIGELSGGQAQRVAIARAQVTGAGVIFADEPTGALDSVTSTEVMSALLEVTADGSRALVVVTHDEQVAARCSRTVRLRDGRLDVVGATSEVSA</sequence>
<dbReference type="AlphaFoldDB" id="A0A2U1SXP8"/>
<keyword evidence="6" id="KW-1185">Reference proteome</keyword>
<evidence type="ECO:0000256" key="2">
    <source>
        <dbReference type="ARBA" id="ARBA00022741"/>
    </source>
</evidence>
<reference evidence="6" key="1">
    <citation type="submission" date="2018-04" db="EMBL/GenBank/DDBJ databases">
        <authorList>
            <person name="Liu S."/>
            <person name="Wang Z."/>
            <person name="Li J."/>
        </authorList>
    </citation>
    <scope>NUCLEOTIDE SEQUENCE [LARGE SCALE GENOMIC DNA]</scope>
    <source>
        <strain evidence="6">S1194</strain>
    </source>
</reference>
<dbReference type="PANTHER" id="PTHR24220:SF685">
    <property type="entry name" value="ABC TRANSPORTER RELATED"/>
    <property type="match status" value="1"/>
</dbReference>
<dbReference type="GO" id="GO:0022857">
    <property type="term" value="F:transmembrane transporter activity"/>
    <property type="evidence" value="ECO:0007669"/>
    <property type="project" value="TreeGrafter"/>
</dbReference>
<dbReference type="InterPro" id="IPR003593">
    <property type="entry name" value="AAA+_ATPase"/>
</dbReference>
<dbReference type="EMBL" id="QEEX01000002">
    <property type="protein sequence ID" value="PWB96404.1"/>
    <property type="molecule type" value="Genomic_DNA"/>
</dbReference>
<keyword evidence="1" id="KW-0813">Transport</keyword>
<evidence type="ECO:0000256" key="3">
    <source>
        <dbReference type="ARBA" id="ARBA00022840"/>
    </source>
</evidence>
<dbReference type="GO" id="GO:0016887">
    <property type="term" value="F:ATP hydrolysis activity"/>
    <property type="evidence" value="ECO:0007669"/>
    <property type="project" value="InterPro"/>
</dbReference>
<accession>A0A2U1SXP8</accession>
<dbReference type="Proteomes" id="UP000244978">
    <property type="component" value="Unassembled WGS sequence"/>
</dbReference>
<proteinExistence type="predicted"/>
<dbReference type="GO" id="GO:0005524">
    <property type="term" value="F:ATP binding"/>
    <property type="evidence" value="ECO:0007669"/>
    <property type="project" value="UniProtKB-KW"/>
</dbReference>
<dbReference type="CDD" id="cd03255">
    <property type="entry name" value="ABC_MJ0796_LolCDE_FtsE"/>
    <property type="match status" value="1"/>
</dbReference>
<dbReference type="Gene3D" id="3.40.50.300">
    <property type="entry name" value="P-loop containing nucleotide triphosphate hydrolases"/>
    <property type="match status" value="1"/>
</dbReference>
<keyword evidence="2" id="KW-0547">Nucleotide-binding</keyword>
<dbReference type="GO" id="GO:0005886">
    <property type="term" value="C:plasma membrane"/>
    <property type="evidence" value="ECO:0007669"/>
    <property type="project" value="TreeGrafter"/>
</dbReference>
<gene>
    <name evidence="5" type="ORF">DF220_13405</name>
</gene>
<dbReference type="SMART" id="SM00382">
    <property type="entry name" value="AAA"/>
    <property type="match status" value="1"/>
</dbReference>
<comment type="caution">
    <text evidence="5">The sequence shown here is derived from an EMBL/GenBank/DDBJ whole genome shotgun (WGS) entry which is preliminary data.</text>
</comment>